<dbReference type="AlphaFoldDB" id="A0A9W6L1B8"/>
<reference evidence="9" key="1">
    <citation type="journal article" date="2014" name="Int. J. Syst. Evol. Microbiol.">
        <title>Complete genome sequence of Corynebacterium casei LMG S-19264T (=DSM 44701T), isolated from a smear-ripened cheese.</title>
        <authorList>
            <consortium name="US DOE Joint Genome Institute (JGI-PGF)"/>
            <person name="Walter F."/>
            <person name="Albersmeier A."/>
            <person name="Kalinowski J."/>
            <person name="Ruckert C."/>
        </authorList>
    </citation>
    <scope>NUCLEOTIDE SEQUENCE</scope>
    <source>
        <strain evidence="9">VKM Ac-1069</strain>
    </source>
</reference>
<dbReference type="PROSITE" id="PS51435">
    <property type="entry name" value="AP_NUCLEASE_F1_4"/>
    <property type="match status" value="1"/>
</dbReference>
<comment type="cofactor">
    <cofactor evidence="6">
        <name>Mg(2+)</name>
        <dbReference type="ChEBI" id="CHEBI:18420"/>
    </cofactor>
    <cofactor evidence="6">
        <name>Mn(2+)</name>
        <dbReference type="ChEBI" id="CHEBI:29035"/>
    </cofactor>
    <text evidence="6">Probably binds two magnesium or manganese ions per subunit.</text>
</comment>
<dbReference type="InterPro" id="IPR005135">
    <property type="entry name" value="Endo/exonuclease/phosphatase"/>
</dbReference>
<feature type="binding site" evidence="6">
    <location>
        <position position="8"/>
    </location>
    <ligand>
        <name>Mg(2+)</name>
        <dbReference type="ChEBI" id="CHEBI:18420"/>
        <label>1</label>
    </ligand>
</feature>
<feature type="binding site" evidence="6">
    <location>
        <position position="255"/>
    </location>
    <ligand>
        <name>Mg(2+)</name>
        <dbReference type="ChEBI" id="CHEBI:18420"/>
        <label>1</label>
    </ligand>
</feature>
<evidence type="ECO:0000313" key="10">
    <source>
        <dbReference type="Proteomes" id="UP001143463"/>
    </source>
</evidence>
<evidence type="ECO:0000256" key="3">
    <source>
        <dbReference type="ARBA" id="ARBA00022801"/>
    </source>
</evidence>
<name>A0A9W6L1B8_9PSEU</name>
<dbReference type="GO" id="GO:0046872">
    <property type="term" value="F:metal ion binding"/>
    <property type="evidence" value="ECO:0007669"/>
    <property type="project" value="UniProtKB-KW"/>
</dbReference>
<dbReference type="Proteomes" id="UP001143463">
    <property type="component" value="Unassembled WGS sequence"/>
</dbReference>
<proteinExistence type="inferred from homology"/>
<reference evidence="9" key="2">
    <citation type="submission" date="2023-01" db="EMBL/GenBank/DDBJ databases">
        <authorList>
            <person name="Sun Q."/>
            <person name="Evtushenko L."/>
        </authorList>
    </citation>
    <scope>NUCLEOTIDE SEQUENCE</scope>
    <source>
        <strain evidence="9">VKM Ac-1069</strain>
    </source>
</reference>
<dbReference type="InterPro" id="IPR036691">
    <property type="entry name" value="Endo/exonu/phosph_ase_sf"/>
</dbReference>
<feature type="binding site" evidence="6">
    <location>
        <position position="154"/>
    </location>
    <ligand>
        <name>Mg(2+)</name>
        <dbReference type="ChEBI" id="CHEBI:18420"/>
        <label>1</label>
    </ligand>
</feature>
<feature type="active site" evidence="5">
    <location>
        <position position="110"/>
    </location>
</feature>
<feature type="binding site" evidence="6">
    <location>
        <position position="156"/>
    </location>
    <ligand>
        <name>Mg(2+)</name>
        <dbReference type="ChEBI" id="CHEBI:18420"/>
        <label>1</label>
    </ligand>
</feature>
<keyword evidence="6" id="KW-0464">Manganese</keyword>
<dbReference type="InterPro" id="IPR037493">
    <property type="entry name" value="ExoIII-like"/>
</dbReference>
<evidence type="ECO:0000256" key="1">
    <source>
        <dbReference type="ARBA" id="ARBA00007092"/>
    </source>
</evidence>
<protein>
    <submittedName>
        <fullName evidence="9">Exodeoxyribonuclease</fullName>
    </submittedName>
</protein>
<evidence type="ECO:0000256" key="7">
    <source>
        <dbReference type="PIRSR" id="PIRSR604808-3"/>
    </source>
</evidence>
<dbReference type="Pfam" id="PF03372">
    <property type="entry name" value="Exo_endo_phos"/>
    <property type="match status" value="1"/>
</dbReference>
<feature type="site" description="Interaction with DNA substrate" evidence="7">
    <location>
        <position position="256"/>
    </location>
</feature>
<dbReference type="GO" id="GO:0006281">
    <property type="term" value="P:DNA repair"/>
    <property type="evidence" value="ECO:0007669"/>
    <property type="project" value="InterPro"/>
</dbReference>
<keyword evidence="4 6" id="KW-0460">Magnesium</keyword>
<feature type="binding site" evidence="6">
    <location>
        <position position="256"/>
    </location>
    <ligand>
        <name>Mg(2+)</name>
        <dbReference type="ChEBI" id="CHEBI:18420"/>
        <label>1</label>
    </ligand>
</feature>
<comment type="caution">
    <text evidence="9">The sequence shown here is derived from an EMBL/GenBank/DDBJ whole genome shotgun (WGS) entry which is preliminary data.</text>
</comment>
<dbReference type="Gene3D" id="3.60.10.10">
    <property type="entry name" value="Endonuclease/exonuclease/phosphatase"/>
    <property type="match status" value="1"/>
</dbReference>
<accession>A0A9W6L1B8</accession>
<feature type="site" description="Important for catalytic activity" evidence="7">
    <location>
        <position position="226"/>
    </location>
</feature>
<evidence type="ECO:0000256" key="2">
    <source>
        <dbReference type="ARBA" id="ARBA00022723"/>
    </source>
</evidence>
<dbReference type="SUPFAM" id="SSF56219">
    <property type="entry name" value="DNase I-like"/>
    <property type="match status" value="1"/>
</dbReference>
<feature type="active site" description="Proton donor/acceptor" evidence="5">
    <location>
        <position position="154"/>
    </location>
</feature>
<dbReference type="PANTHER" id="PTHR43250">
    <property type="entry name" value="EXODEOXYRIBONUCLEASE III"/>
    <property type="match status" value="1"/>
</dbReference>
<gene>
    <name evidence="9" type="ORF">GCM10017577_25790</name>
</gene>
<evidence type="ECO:0000256" key="6">
    <source>
        <dbReference type="PIRSR" id="PIRSR604808-2"/>
    </source>
</evidence>
<keyword evidence="3" id="KW-0378">Hydrolase</keyword>
<sequence length="266" mass="28397">MPTVSSVNVNGVRAASTKGFLDWLAGTEADVVCLQETRALPVDLPAGFLAATAGWHLTLEPAAAKGRNGVAVLSREAPDAVRTGIGAAEFAGSGRYVEVDLPGLTVASLYLPKGSAGTPKQEEKDRFLAALAAHLAERREKALADGREMVVAGDFNIAPAEADIRNWKGNLAHSGFLPHEREWIATLCASGWTDVVRAVHPGVDGPYTWWSYRGRAFDNDAGWRIDHVLATAGLAGRAEHAVVERAPSYDTRWSDHAPVTVRFGPP</sequence>
<feature type="binding site" evidence="6">
    <location>
        <position position="36"/>
    </location>
    <ligand>
        <name>Mg(2+)</name>
        <dbReference type="ChEBI" id="CHEBI:18420"/>
        <label>1</label>
    </ligand>
</feature>
<dbReference type="PANTHER" id="PTHR43250:SF2">
    <property type="entry name" value="EXODEOXYRIBONUCLEASE III"/>
    <property type="match status" value="1"/>
</dbReference>
<feature type="active site" description="Proton acceptor" evidence="5">
    <location>
        <position position="256"/>
    </location>
</feature>
<dbReference type="GO" id="GO:0008311">
    <property type="term" value="F:double-stranded DNA 3'-5' DNA exonuclease activity"/>
    <property type="evidence" value="ECO:0007669"/>
    <property type="project" value="InterPro"/>
</dbReference>
<evidence type="ECO:0000256" key="5">
    <source>
        <dbReference type="PIRSR" id="PIRSR604808-1"/>
    </source>
</evidence>
<feature type="site" description="Transition state stabilizer" evidence="7">
    <location>
        <position position="156"/>
    </location>
</feature>
<evidence type="ECO:0000313" key="9">
    <source>
        <dbReference type="EMBL" id="GLL11438.1"/>
    </source>
</evidence>
<comment type="similarity">
    <text evidence="1">Belongs to the DNA repair enzymes AP/ExoA family.</text>
</comment>
<feature type="domain" description="Endonuclease/exonuclease/phosphatase" evidence="8">
    <location>
        <begin position="6"/>
        <end position="256"/>
    </location>
</feature>
<dbReference type="NCBIfam" id="TIGR00195">
    <property type="entry name" value="exoDNase_III"/>
    <property type="match status" value="1"/>
</dbReference>
<keyword evidence="10" id="KW-1185">Reference proteome</keyword>
<dbReference type="InterPro" id="IPR004808">
    <property type="entry name" value="AP_endonuc_1"/>
</dbReference>
<evidence type="ECO:0000256" key="4">
    <source>
        <dbReference type="ARBA" id="ARBA00022842"/>
    </source>
</evidence>
<organism evidence="9 10">
    <name type="scientific">Pseudonocardia halophobica</name>
    <dbReference type="NCBI Taxonomy" id="29401"/>
    <lineage>
        <taxon>Bacteria</taxon>
        <taxon>Bacillati</taxon>
        <taxon>Actinomycetota</taxon>
        <taxon>Actinomycetes</taxon>
        <taxon>Pseudonocardiales</taxon>
        <taxon>Pseudonocardiaceae</taxon>
        <taxon>Pseudonocardia</taxon>
    </lineage>
</organism>
<dbReference type="NCBIfam" id="TIGR00633">
    <property type="entry name" value="xth"/>
    <property type="match status" value="1"/>
</dbReference>
<evidence type="ECO:0000259" key="8">
    <source>
        <dbReference type="Pfam" id="PF03372"/>
    </source>
</evidence>
<dbReference type="EMBL" id="BSFQ01000008">
    <property type="protein sequence ID" value="GLL11438.1"/>
    <property type="molecule type" value="Genomic_DNA"/>
</dbReference>
<keyword evidence="2 6" id="KW-0479">Metal-binding</keyword>